<dbReference type="Gene3D" id="2.130.10.30">
    <property type="entry name" value="Regulator of chromosome condensation 1/beta-lactamase-inhibitor protein II"/>
    <property type="match status" value="1"/>
</dbReference>
<dbReference type="EMBL" id="JANBPT010000039">
    <property type="protein sequence ID" value="KAJ1929319.1"/>
    <property type="molecule type" value="Genomic_DNA"/>
</dbReference>
<dbReference type="GO" id="GO:0005085">
    <property type="term" value="F:guanyl-nucleotide exchange factor activity"/>
    <property type="evidence" value="ECO:0007669"/>
    <property type="project" value="TreeGrafter"/>
</dbReference>
<gene>
    <name evidence="2" type="ORF">IWQ60_001289</name>
</gene>
<keyword evidence="3" id="KW-1185">Reference proteome</keyword>
<accession>A0A9W8AKY0</accession>
<dbReference type="OrthoDB" id="5370059at2759"/>
<name>A0A9W8AKY0_9FUNG</name>
<dbReference type="InterPro" id="IPR053035">
    <property type="entry name" value="Mitochondrial_GEF_domain"/>
</dbReference>
<organism evidence="2 3">
    <name type="scientific">Tieghemiomyces parasiticus</name>
    <dbReference type="NCBI Taxonomy" id="78921"/>
    <lineage>
        <taxon>Eukaryota</taxon>
        <taxon>Fungi</taxon>
        <taxon>Fungi incertae sedis</taxon>
        <taxon>Zoopagomycota</taxon>
        <taxon>Kickxellomycotina</taxon>
        <taxon>Dimargaritomycetes</taxon>
        <taxon>Dimargaritales</taxon>
        <taxon>Dimargaritaceae</taxon>
        <taxon>Tieghemiomyces</taxon>
    </lineage>
</organism>
<dbReference type="PROSITE" id="PS50012">
    <property type="entry name" value="RCC1_3"/>
    <property type="match status" value="3"/>
</dbReference>
<dbReference type="GO" id="GO:0019843">
    <property type="term" value="F:rRNA binding"/>
    <property type="evidence" value="ECO:0007669"/>
    <property type="project" value="TreeGrafter"/>
</dbReference>
<dbReference type="PANTHER" id="PTHR46337:SF1">
    <property type="entry name" value="RCC1-LIKE G EXCHANGING FACTOR-LIKE PROTEIN"/>
    <property type="match status" value="1"/>
</dbReference>
<proteinExistence type="predicted"/>
<dbReference type="PRINTS" id="PR00633">
    <property type="entry name" value="RCCNDNSATION"/>
</dbReference>
<feature type="repeat" description="RCC1" evidence="1">
    <location>
        <begin position="233"/>
        <end position="287"/>
    </location>
</feature>
<dbReference type="Proteomes" id="UP001150569">
    <property type="component" value="Unassembled WGS sequence"/>
</dbReference>
<dbReference type="PANTHER" id="PTHR46337">
    <property type="entry name" value="RCC1-LIKE G EXCHANGING FACTOR-LIKE PROTEIN"/>
    <property type="match status" value="1"/>
</dbReference>
<reference evidence="2" key="1">
    <citation type="submission" date="2022-07" db="EMBL/GenBank/DDBJ databases">
        <title>Phylogenomic reconstructions and comparative analyses of Kickxellomycotina fungi.</title>
        <authorList>
            <person name="Reynolds N.K."/>
            <person name="Stajich J.E."/>
            <person name="Barry K."/>
            <person name="Grigoriev I.V."/>
            <person name="Crous P."/>
            <person name="Smith M.E."/>
        </authorList>
    </citation>
    <scope>NUCLEOTIDE SEQUENCE</scope>
    <source>
        <strain evidence="2">RSA 861</strain>
    </source>
</reference>
<dbReference type="GO" id="GO:0070131">
    <property type="term" value="P:positive regulation of mitochondrial translation"/>
    <property type="evidence" value="ECO:0007669"/>
    <property type="project" value="TreeGrafter"/>
</dbReference>
<comment type="caution">
    <text evidence="2">The sequence shown here is derived from an EMBL/GenBank/DDBJ whole genome shotgun (WGS) entry which is preliminary data.</text>
</comment>
<feature type="repeat" description="RCC1" evidence="1">
    <location>
        <begin position="115"/>
        <end position="174"/>
    </location>
</feature>
<dbReference type="GO" id="GO:0005743">
    <property type="term" value="C:mitochondrial inner membrane"/>
    <property type="evidence" value="ECO:0007669"/>
    <property type="project" value="TreeGrafter"/>
</dbReference>
<sequence>MPRLFGWGANLSRLHLNQVAASTGRLSPALIPRPSKPATPAAYRTSPLRLETVKPTSALLTELTRSGLTCGTVGSPVIELNIFSALPELPTDVEVTHLAAGHFFSIVGLRSHQRGEHYLAGFGVNQAGQLGTESPNTAEFNLHLLRSDSWPARAQPRWTSVQAGLDHSVLLDDTGRVYSMGWGADGQVGLAADYTGYGDGLNPVGGDLANHRTYRITKISARADYTLALTSSGHLYVWGNSEYGQGLLGEKRDRILVPERVPDWPGLRSGVWDIAAGSTHSLVLNGKFEM</sequence>
<dbReference type="SUPFAM" id="SSF50985">
    <property type="entry name" value="RCC1/BLIP-II"/>
    <property type="match status" value="1"/>
</dbReference>
<dbReference type="InterPro" id="IPR009091">
    <property type="entry name" value="RCC1/BLIP-II"/>
</dbReference>
<evidence type="ECO:0000313" key="3">
    <source>
        <dbReference type="Proteomes" id="UP001150569"/>
    </source>
</evidence>
<evidence type="ECO:0000256" key="1">
    <source>
        <dbReference type="PROSITE-ProRule" id="PRU00235"/>
    </source>
</evidence>
<dbReference type="Pfam" id="PF13540">
    <property type="entry name" value="RCC1_2"/>
    <property type="match status" value="2"/>
</dbReference>
<protein>
    <submittedName>
        <fullName evidence="2">Uncharacterized protein</fullName>
    </submittedName>
</protein>
<evidence type="ECO:0000313" key="2">
    <source>
        <dbReference type="EMBL" id="KAJ1929319.1"/>
    </source>
</evidence>
<dbReference type="AlphaFoldDB" id="A0A9W8AKY0"/>
<dbReference type="InterPro" id="IPR000408">
    <property type="entry name" value="Reg_chr_condens"/>
</dbReference>
<feature type="repeat" description="RCC1" evidence="1">
    <location>
        <begin position="175"/>
        <end position="232"/>
    </location>
</feature>